<comment type="caution">
    <text evidence="1">The sequence shown here is derived from an EMBL/GenBank/DDBJ whole genome shotgun (WGS) entry which is preliminary data.</text>
</comment>
<organism evidence="1 2">
    <name type="scientific">Chiloscyllium punctatum</name>
    <name type="common">Brownbanded bambooshark</name>
    <name type="synonym">Hemiscyllium punctatum</name>
    <dbReference type="NCBI Taxonomy" id="137246"/>
    <lineage>
        <taxon>Eukaryota</taxon>
        <taxon>Metazoa</taxon>
        <taxon>Chordata</taxon>
        <taxon>Craniata</taxon>
        <taxon>Vertebrata</taxon>
        <taxon>Chondrichthyes</taxon>
        <taxon>Elasmobranchii</taxon>
        <taxon>Galeomorphii</taxon>
        <taxon>Galeoidea</taxon>
        <taxon>Orectolobiformes</taxon>
        <taxon>Hemiscylliidae</taxon>
        <taxon>Chiloscyllium</taxon>
    </lineage>
</organism>
<evidence type="ECO:0000313" key="2">
    <source>
        <dbReference type="Proteomes" id="UP000287033"/>
    </source>
</evidence>
<dbReference type="Proteomes" id="UP000287033">
    <property type="component" value="Unassembled WGS sequence"/>
</dbReference>
<protein>
    <submittedName>
        <fullName evidence="1">Uncharacterized protein</fullName>
    </submittedName>
</protein>
<reference evidence="1 2" key="1">
    <citation type="journal article" date="2018" name="Nat. Ecol. Evol.">
        <title>Shark genomes provide insights into elasmobranch evolution and the origin of vertebrates.</title>
        <authorList>
            <person name="Hara Y"/>
            <person name="Yamaguchi K"/>
            <person name="Onimaru K"/>
            <person name="Kadota M"/>
            <person name="Koyanagi M"/>
            <person name="Keeley SD"/>
            <person name="Tatsumi K"/>
            <person name="Tanaka K"/>
            <person name="Motone F"/>
            <person name="Kageyama Y"/>
            <person name="Nozu R"/>
            <person name="Adachi N"/>
            <person name="Nishimura O"/>
            <person name="Nakagawa R"/>
            <person name="Tanegashima C"/>
            <person name="Kiyatake I"/>
            <person name="Matsumoto R"/>
            <person name="Murakumo K"/>
            <person name="Nishida K"/>
            <person name="Terakita A"/>
            <person name="Kuratani S"/>
            <person name="Sato K"/>
            <person name="Hyodo S Kuraku.S."/>
        </authorList>
    </citation>
    <scope>NUCLEOTIDE SEQUENCE [LARGE SCALE GENOMIC DNA]</scope>
</reference>
<feature type="non-terminal residue" evidence="1">
    <location>
        <position position="1"/>
    </location>
</feature>
<sequence>ARAQAQDFGDRAEVEFAIEMWKQFVIARPLPTQGIAERIGVDRDQEQAGLSVVMLARGLGDLRGRGKMDEAVAIVVRTAPVHALPLGFAPGRSGGDFIDHGHGPAFPFVLESLGVLSGFEGKCPRRQLASEGPYRR</sequence>
<proteinExistence type="predicted"/>
<accession>A0A401TYW4</accession>
<gene>
    <name evidence="1" type="ORF">chiPu_0032070</name>
</gene>
<dbReference type="EMBL" id="BEZZ01226993">
    <property type="protein sequence ID" value="GCC47837.1"/>
    <property type="molecule type" value="Genomic_DNA"/>
</dbReference>
<name>A0A401TYW4_CHIPU</name>
<evidence type="ECO:0000313" key="1">
    <source>
        <dbReference type="EMBL" id="GCC47837.1"/>
    </source>
</evidence>
<keyword evidence="2" id="KW-1185">Reference proteome</keyword>
<dbReference type="AlphaFoldDB" id="A0A401TYW4"/>